<feature type="non-terminal residue" evidence="1">
    <location>
        <position position="1"/>
    </location>
</feature>
<sequence length="154" mass="17880">SDDRHAEDGDYSVNELSDKTDRLFYMQMGHSSIFKSMIGFTLSEYERLCEKLCPVPILYARHSRKMKVKQRGWPPKLCPAERLISFIHYIKHNNGARHEATEWNYSRTSLNADSVFIASAINMALSDEIEWPNAEKGSRLGRVLPSFSWLYWSC</sequence>
<dbReference type="EMBL" id="HACM01000333">
    <property type="protein sequence ID" value="CRZ00775.1"/>
    <property type="molecule type" value="Transcribed_RNA"/>
</dbReference>
<accession>A0A0H5QFP5</accession>
<protein>
    <recommendedName>
        <fullName evidence="2">PiggyBac transposable element-derived protein domain-containing protein</fullName>
    </recommendedName>
</protein>
<evidence type="ECO:0000313" key="1">
    <source>
        <dbReference type="EMBL" id="CRZ00775.1"/>
    </source>
</evidence>
<organism evidence="1">
    <name type="scientific">Spongospora subterranea</name>
    <dbReference type="NCBI Taxonomy" id="70186"/>
    <lineage>
        <taxon>Eukaryota</taxon>
        <taxon>Sar</taxon>
        <taxon>Rhizaria</taxon>
        <taxon>Endomyxa</taxon>
        <taxon>Phytomyxea</taxon>
        <taxon>Plasmodiophorida</taxon>
        <taxon>Plasmodiophoridae</taxon>
        <taxon>Spongospora</taxon>
    </lineage>
</organism>
<name>A0A0H5QFP5_9EUKA</name>
<proteinExistence type="predicted"/>
<reference evidence="1" key="1">
    <citation type="submission" date="2015-04" db="EMBL/GenBank/DDBJ databases">
        <title>The genome sequence of the plant pathogenic Rhizarian Plasmodiophora brassicae reveals insights in its biotrophic life cycle and the origin of chitin synthesis.</title>
        <authorList>
            <person name="Schwelm A."/>
            <person name="Fogelqvist J."/>
            <person name="Knaust A."/>
            <person name="Julke S."/>
            <person name="Lilja T."/>
            <person name="Dhandapani V."/>
            <person name="Bonilla-Rosso G."/>
            <person name="Karlsson M."/>
            <person name="Shevchenko A."/>
            <person name="Choi S.R."/>
            <person name="Kim H.G."/>
            <person name="Park J.Y."/>
            <person name="Lim Y.P."/>
            <person name="Ludwig-Muller J."/>
            <person name="Dixelius C."/>
        </authorList>
    </citation>
    <scope>NUCLEOTIDE SEQUENCE</scope>
    <source>
        <tissue evidence="1">Potato root galls</tissue>
    </source>
</reference>
<dbReference type="AlphaFoldDB" id="A0A0H5QFP5"/>
<evidence type="ECO:0008006" key="2">
    <source>
        <dbReference type="Google" id="ProtNLM"/>
    </source>
</evidence>